<dbReference type="Proteomes" id="UP000597338">
    <property type="component" value="Unassembled WGS sequence"/>
</dbReference>
<feature type="transmembrane region" description="Helical" evidence="8">
    <location>
        <begin position="80"/>
        <end position="101"/>
    </location>
</feature>
<evidence type="ECO:0000256" key="7">
    <source>
        <dbReference type="ARBA" id="ARBA00023136"/>
    </source>
</evidence>
<comment type="subcellular location">
    <subcellularLocation>
        <location evidence="1">Cell membrane</location>
        <topology evidence="1">Multi-pass membrane protein</topology>
    </subcellularLocation>
</comment>
<dbReference type="PANTHER" id="PTHR33908">
    <property type="entry name" value="MANNOSYLTRANSFERASE YKCB-RELATED"/>
    <property type="match status" value="1"/>
</dbReference>
<evidence type="ECO:0000256" key="1">
    <source>
        <dbReference type="ARBA" id="ARBA00004651"/>
    </source>
</evidence>
<dbReference type="Pfam" id="PF13231">
    <property type="entry name" value="PMT_2"/>
    <property type="match status" value="1"/>
</dbReference>
<dbReference type="PANTHER" id="PTHR33908:SF3">
    <property type="entry name" value="UNDECAPRENYL PHOSPHATE-ALPHA-4-AMINO-4-DEOXY-L-ARABINOSE ARABINOSYL TRANSFERASE"/>
    <property type="match status" value="1"/>
</dbReference>
<feature type="transmembrane region" description="Helical" evidence="8">
    <location>
        <begin position="380"/>
        <end position="398"/>
    </location>
</feature>
<gene>
    <name evidence="10" type="ORF">GCM10011386_31940</name>
</gene>
<evidence type="ECO:0000256" key="8">
    <source>
        <dbReference type="SAM" id="Phobius"/>
    </source>
</evidence>
<evidence type="ECO:0000256" key="4">
    <source>
        <dbReference type="ARBA" id="ARBA00022679"/>
    </source>
</evidence>
<dbReference type="InterPro" id="IPR050297">
    <property type="entry name" value="LipidA_mod_glycosyltrf_83"/>
</dbReference>
<evidence type="ECO:0000313" key="10">
    <source>
        <dbReference type="EMBL" id="GGC37486.1"/>
    </source>
</evidence>
<keyword evidence="7 8" id="KW-0472">Membrane</keyword>
<evidence type="ECO:0000256" key="2">
    <source>
        <dbReference type="ARBA" id="ARBA00022475"/>
    </source>
</evidence>
<name>A0ABQ1MDI0_9SPHI</name>
<feature type="transmembrane region" description="Helical" evidence="8">
    <location>
        <begin position="405"/>
        <end position="426"/>
    </location>
</feature>
<evidence type="ECO:0000256" key="5">
    <source>
        <dbReference type="ARBA" id="ARBA00022692"/>
    </source>
</evidence>
<feature type="transmembrane region" description="Helical" evidence="8">
    <location>
        <begin position="267"/>
        <end position="290"/>
    </location>
</feature>
<evidence type="ECO:0000313" key="11">
    <source>
        <dbReference type="Proteomes" id="UP000597338"/>
    </source>
</evidence>
<evidence type="ECO:0000256" key="6">
    <source>
        <dbReference type="ARBA" id="ARBA00022989"/>
    </source>
</evidence>
<feature type="transmembrane region" description="Helical" evidence="8">
    <location>
        <begin position="160"/>
        <end position="191"/>
    </location>
</feature>
<proteinExistence type="predicted"/>
<comment type="caution">
    <text evidence="10">The sequence shown here is derived from an EMBL/GenBank/DDBJ whole genome shotgun (WGS) entry which is preliminary data.</text>
</comment>
<dbReference type="EMBL" id="BMIK01000012">
    <property type="protein sequence ID" value="GGC37486.1"/>
    <property type="molecule type" value="Genomic_DNA"/>
</dbReference>
<evidence type="ECO:0000259" key="9">
    <source>
        <dbReference type="Pfam" id="PF13231"/>
    </source>
</evidence>
<dbReference type="InterPro" id="IPR038731">
    <property type="entry name" value="RgtA/B/C-like"/>
</dbReference>
<keyword evidence="11" id="KW-1185">Reference proteome</keyword>
<feature type="transmembrane region" description="Helical" evidence="8">
    <location>
        <begin position="356"/>
        <end position="374"/>
    </location>
</feature>
<feature type="transmembrane region" description="Helical" evidence="8">
    <location>
        <begin position="302"/>
        <end position="320"/>
    </location>
</feature>
<organism evidence="10 11">
    <name type="scientific">Parapedobacter defluvii</name>
    <dbReference type="NCBI Taxonomy" id="2045106"/>
    <lineage>
        <taxon>Bacteria</taxon>
        <taxon>Pseudomonadati</taxon>
        <taxon>Bacteroidota</taxon>
        <taxon>Sphingobacteriia</taxon>
        <taxon>Sphingobacteriales</taxon>
        <taxon>Sphingobacteriaceae</taxon>
        <taxon>Parapedobacter</taxon>
    </lineage>
</organism>
<dbReference type="RefSeq" id="WP_188752456.1">
    <property type="nucleotide sequence ID" value="NZ_BMIK01000012.1"/>
</dbReference>
<keyword evidence="2" id="KW-1003">Cell membrane</keyword>
<accession>A0ABQ1MDI0</accession>
<keyword evidence="6 8" id="KW-1133">Transmembrane helix</keyword>
<reference evidence="11" key="1">
    <citation type="journal article" date="2019" name="Int. J. Syst. Evol. Microbiol.">
        <title>The Global Catalogue of Microorganisms (GCM) 10K type strain sequencing project: providing services to taxonomists for standard genome sequencing and annotation.</title>
        <authorList>
            <consortium name="The Broad Institute Genomics Platform"/>
            <consortium name="The Broad Institute Genome Sequencing Center for Infectious Disease"/>
            <person name="Wu L."/>
            <person name="Ma J."/>
        </authorList>
    </citation>
    <scope>NUCLEOTIDE SEQUENCE [LARGE SCALE GENOMIC DNA]</scope>
    <source>
        <strain evidence="11">CGMCC 1.15342</strain>
    </source>
</reference>
<evidence type="ECO:0000256" key="3">
    <source>
        <dbReference type="ARBA" id="ARBA00022676"/>
    </source>
</evidence>
<feature type="transmembrane region" description="Helical" evidence="8">
    <location>
        <begin position="131"/>
        <end position="148"/>
    </location>
</feature>
<keyword evidence="4" id="KW-0808">Transferase</keyword>
<protein>
    <recommendedName>
        <fullName evidence="9">Glycosyltransferase RgtA/B/C/D-like domain-containing protein</fullName>
    </recommendedName>
</protein>
<keyword evidence="3" id="KW-0328">Glycosyltransferase</keyword>
<feature type="domain" description="Glycosyltransferase RgtA/B/C/D-like" evidence="9">
    <location>
        <begin position="59"/>
        <end position="219"/>
    </location>
</feature>
<sequence>MLSKRVFSLLCVAGIAVNGIGLFSGVMMIDGALYALIAKNMVLSGNYEFLTLHGFDWLDKPHFPFWCTALSYRIFGIHDFAYKLPAFIFWLIGALYTYLLARRLHGRNVARIAVLVYLSALHLLLCNSAVNAEPYLTGMIVAAIYHFYRTYREGTFSQLLFGALWAALAVMTKGIFVLIIVGSGFIVLWLVRKEWRQFLNYRWYAAVALVLVFILPELYCLYRQFDARPAVEVFGQTHVSGIRFFFWDSQFGRFFNSGPITGHGDPFFYLHTLLWAFLPWSPLLLFAVYFSFGKRRVAMGHPLLWGSFLITFLLFSASQFQLPHYLNALFPLVSIWTAQLLGNMGRLPANGTMHRIQWYSGMVIVILLCALIVLFHGSGWWVFGIITVGVGLAVLVLTRRVSPSNTFLVSYAIGLLIGIFYGGYLYPGLLTYQGGDRMARFINAHIAEEHYPDRLYVLDLEIENFMLGFRCEVPLQAIRSEKQWDAINDGSLLAIRPEALGEIPDRFEVEPVASFGAYRISRLTSKFFYYRTRDAQLGEFRLVRLKKR</sequence>
<feature type="transmembrane region" description="Helical" evidence="8">
    <location>
        <begin position="203"/>
        <end position="222"/>
    </location>
</feature>
<keyword evidence="5 8" id="KW-0812">Transmembrane</keyword>